<sequence length="832" mass="91549">MNCTRFYSSLIAFVLLFTGLGAGYAQQLDSMVNLYGERYPQEKVYVHFDKPAYNTGETIWFKAYIFSGIIPSPISRNFYVELIDPSGKVLQQKVLPVYEASSAGSFDLPANLPPTVIFRAYTTWMLNFDTSFLYSKIIRILNKTGVSAPGTTAATTPAAKQTAAKQPAAAATAAASSSTPAVSLRFFPEGGDLVTGLESVVAVKVTDEFGLPVSANGSIKDASGATVATFGTVHDGMGRFSIEPQAGKTYYAEWQDEKKQTHKTNLPAAKSTGVVLQCASSGSREAFIIKRSQESPDNLKTLYLLGYFNSQVVYKARLNLQQNFMVSGSIPLEGIPTGMIQMTLFDADWKPLAERIAFVNKEDYFFTTRVVPTIKNTDRRGKNSLVIDVPDTLRSNLSISITDAGLSKADPDADNIVSHLLLSGDLRGYINNPYYYFTGNDDTVRSHLDLVMLTNGWRRFKWDDLAAGKLPVIKYPHENYLSLNINLTGVLPSQVPKNTQINVFLQAKDSSRQLFFLSMDSTGKFKQDGLVFFDTVSVFYQFNNNKHLANKAVVNFTNGTYKGAVAVKPDSAWRVPMPLDTSLLNRGRFFASEAERLKPELEKKVKVLETVTVKAKQKSKQQVMDEKYTSGLFTGGDATTFDLTDDPSAMGAYNIFSYLQGRVAGLQITTGGGGSQLQWRGATPSLFLNEMPVDVTAIENIPVTDIAYVKAFRPPFFGAMGGGAGGAIAIYTKKGGDVSSSATNVGGLDKTKLTGYAAPKEFYSPDYSKELAQNELPDIRTTLYWVPYILTDKNNHKVTLQFYNNDVTKRIRIILEGMNEDGQLTRVEKIIE</sequence>
<dbReference type="Gene3D" id="2.60.40.1930">
    <property type="match status" value="1"/>
</dbReference>
<dbReference type="STRING" id="1703345.A3860_18080"/>
<dbReference type="EMBL" id="LVYD01000041">
    <property type="protein sequence ID" value="OQP64670.1"/>
    <property type="molecule type" value="Genomic_DNA"/>
</dbReference>
<organism evidence="1 2">
    <name type="scientific">Niastella vici</name>
    <dbReference type="NCBI Taxonomy" id="1703345"/>
    <lineage>
        <taxon>Bacteria</taxon>
        <taxon>Pseudomonadati</taxon>
        <taxon>Bacteroidota</taxon>
        <taxon>Chitinophagia</taxon>
        <taxon>Chitinophagales</taxon>
        <taxon>Chitinophagaceae</taxon>
        <taxon>Niastella</taxon>
    </lineage>
</organism>
<gene>
    <name evidence="1" type="ORF">A3860_18080</name>
</gene>
<protein>
    <recommendedName>
        <fullName evidence="3">TonB-dependent receptor plug domain-containing protein</fullName>
    </recommendedName>
</protein>
<dbReference type="SUPFAM" id="SSF56935">
    <property type="entry name" value="Porins"/>
    <property type="match status" value="1"/>
</dbReference>
<dbReference type="Gene3D" id="2.170.130.10">
    <property type="entry name" value="TonB-dependent receptor, plug domain"/>
    <property type="match status" value="1"/>
</dbReference>
<dbReference type="InterPro" id="IPR037066">
    <property type="entry name" value="Plug_dom_sf"/>
</dbReference>
<evidence type="ECO:0000313" key="2">
    <source>
        <dbReference type="Proteomes" id="UP000192796"/>
    </source>
</evidence>
<dbReference type="RefSeq" id="WP_081146483.1">
    <property type="nucleotide sequence ID" value="NZ_LVYD01000041.1"/>
</dbReference>
<keyword evidence="2" id="KW-1185">Reference proteome</keyword>
<evidence type="ECO:0000313" key="1">
    <source>
        <dbReference type="EMBL" id="OQP64670.1"/>
    </source>
</evidence>
<name>A0A1V9G260_9BACT</name>
<evidence type="ECO:0008006" key="3">
    <source>
        <dbReference type="Google" id="ProtNLM"/>
    </source>
</evidence>
<proteinExistence type="predicted"/>
<reference evidence="1 2" key="1">
    <citation type="submission" date="2016-03" db="EMBL/GenBank/DDBJ databases">
        <title>Niastella vici sp. nov., isolated from farmland soil.</title>
        <authorList>
            <person name="Chen L."/>
            <person name="Wang D."/>
            <person name="Yang S."/>
            <person name="Wang G."/>
        </authorList>
    </citation>
    <scope>NUCLEOTIDE SEQUENCE [LARGE SCALE GENOMIC DNA]</scope>
    <source>
        <strain evidence="1 2">DJ57</strain>
    </source>
</reference>
<accession>A0A1V9G260</accession>
<dbReference type="AlphaFoldDB" id="A0A1V9G260"/>
<dbReference type="Proteomes" id="UP000192796">
    <property type="component" value="Unassembled WGS sequence"/>
</dbReference>
<comment type="caution">
    <text evidence="1">The sequence shown here is derived from an EMBL/GenBank/DDBJ whole genome shotgun (WGS) entry which is preliminary data.</text>
</comment>
<dbReference type="OrthoDB" id="679547at2"/>